<accession>A0A6A6FPA8</accession>
<reference evidence="1" key="1">
    <citation type="journal article" date="2020" name="Stud. Mycol.">
        <title>101 Dothideomycetes genomes: a test case for predicting lifestyles and emergence of pathogens.</title>
        <authorList>
            <person name="Haridas S."/>
            <person name="Albert R."/>
            <person name="Binder M."/>
            <person name="Bloem J."/>
            <person name="Labutti K."/>
            <person name="Salamov A."/>
            <person name="Andreopoulos B."/>
            <person name="Baker S."/>
            <person name="Barry K."/>
            <person name="Bills G."/>
            <person name="Bluhm B."/>
            <person name="Cannon C."/>
            <person name="Castanera R."/>
            <person name="Culley D."/>
            <person name="Daum C."/>
            <person name="Ezra D."/>
            <person name="Gonzalez J."/>
            <person name="Henrissat B."/>
            <person name="Kuo A."/>
            <person name="Liang C."/>
            <person name="Lipzen A."/>
            <person name="Lutzoni F."/>
            <person name="Magnuson J."/>
            <person name="Mondo S."/>
            <person name="Nolan M."/>
            <person name="Ohm R."/>
            <person name="Pangilinan J."/>
            <person name="Park H.-J."/>
            <person name="Ramirez L."/>
            <person name="Alfaro M."/>
            <person name="Sun H."/>
            <person name="Tritt A."/>
            <person name="Yoshinaga Y."/>
            <person name="Zwiers L.-H."/>
            <person name="Turgeon B."/>
            <person name="Goodwin S."/>
            <person name="Spatafora J."/>
            <person name="Crous P."/>
            <person name="Grigoriev I."/>
        </authorList>
    </citation>
    <scope>NUCLEOTIDE SEQUENCE</scope>
    <source>
        <strain evidence="1">SCOH1-5</strain>
    </source>
</reference>
<dbReference type="OrthoDB" id="3647606at2759"/>
<gene>
    <name evidence="1" type="ORF">CERZMDRAFT_94669</name>
</gene>
<evidence type="ECO:0000313" key="1">
    <source>
        <dbReference type="EMBL" id="KAF2215253.1"/>
    </source>
</evidence>
<dbReference type="EMBL" id="ML992666">
    <property type="protein sequence ID" value="KAF2215253.1"/>
    <property type="molecule type" value="Genomic_DNA"/>
</dbReference>
<evidence type="ECO:0000313" key="2">
    <source>
        <dbReference type="Proteomes" id="UP000799539"/>
    </source>
</evidence>
<organism evidence="1 2">
    <name type="scientific">Cercospora zeae-maydis SCOH1-5</name>
    <dbReference type="NCBI Taxonomy" id="717836"/>
    <lineage>
        <taxon>Eukaryota</taxon>
        <taxon>Fungi</taxon>
        <taxon>Dikarya</taxon>
        <taxon>Ascomycota</taxon>
        <taxon>Pezizomycotina</taxon>
        <taxon>Dothideomycetes</taxon>
        <taxon>Dothideomycetidae</taxon>
        <taxon>Mycosphaerellales</taxon>
        <taxon>Mycosphaerellaceae</taxon>
        <taxon>Cercospora</taxon>
    </lineage>
</organism>
<protein>
    <submittedName>
        <fullName evidence="1">Uncharacterized protein</fullName>
    </submittedName>
</protein>
<name>A0A6A6FPA8_9PEZI</name>
<sequence>MKQQTAPISSFLSSPSQSAAAEQAFSSPNITPAHILITYGCLHFTLVPTSTTPDQPIRRNFATLDALWEIPTTKHLPKTIYCGKPTCSLLNPRKLHARARHSLENVNAYLSSAVERYVELGTNYHTISFHARAKVFDQVSVSLHIRNSGLK</sequence>
<proteinExistence type="predicted"/>
<dbReference type="AlphaFoldDB" id="A0A6A6FPA8"/>
<keyword evidence="2" id="KW-1185">Reference proteome</keyword>
<dbReference type="Proteomes" id="UP000799539">
    <property type="component" value="Unassembled WGS sequence"/>
</dbReference>